<proteinExistence type="predicted"/>
<keyword evidence="1" id="KW-0472">Membrane</keyword>
<accession>A0A6N2VEV7</accession>
<keyword evidence="1" id="KW-0812">Transmembrane</keyword>
<keyword evidence="1" id="KW-1133">Transmembrane helix</keyword>
<feature type="transmembrane region" description="Helical" evidence="1">
    <location>
        <begin position="16"/>
        <end position="37"/>
    </location>
</feature>
<reference evidence="2" key="1">
    <citation type="submission" date="2019-11" db="EMBL/GenBank/DDBJ databases">
        <authorList>
            <person name="Feng L."/>
        </authorList>
    </citation>
    <scope>NUCLEOTIDE SEQUENCE</scope>
    <source>
        <strain evidence="2">BgluceraseaLFYP119</strain>
    </source>
</reference>
<sequence>MKKNKDVGFESEKRDFSLFPGILLAVLGVIFMAIGIWRGEMAVVFQKAVNICMECIGIG</sequence>
<name>A0A6N2VEV7_9FIRM</name>
<dbReference type="EMBL" id="CACRST010000025">
    <property type="protein sequence ID" value="VYT29135.1"/>
    <property type="molecule type" value="Genomic_DNA"/>
</dbReference>
<organism evidence="2">
    <name type="scientific">Blautia glucerasea</name>
    <dbReference type="NCBI Taxonomy" id="536633"/>
    <lineage>
        <taxon>Bacteria</taxon>
        <taxon>Bacillati</taxon>
        <taxon>Bacillota</taxon>
        <taxon>Clostridia</taxon>
        <taxon>Lachnospirales</taxon>
        <taxon>Lachnospiraceae</taxon>
        <taxon>Blautia</taxon>
    </lineage>
</organism>
<dbReference type="InterPro" id="IPR047708">
    <property type="entry name" value="CD1871A-like"/>
</dbReference>
<dbReference type="AlphaFoldDB" id="A0A6N2VEV7"/>
<evidence type="ECO:0000313" key="2">
    <source>
        <dbReference type="EMBL" id="VYT29135.1"/>
    </source>
</evidence>
<gene>
    <name evidence="2" type="ORF">BGLFYP119_02677</name>
</gene>
<evidence type="ECO:0000256" key="1">
    <source>
        <dbReference type="SAM" id="Phobius"/>
    </source>
</evidence>
<protein>
    <recommendedName>
        <fullName evidence="3">Thioredoxin</fullName>
    </recommendedName>
</protein>
<evidence type="ECO:0008006" key="3">
    <source>
        <dbReference type="Google" id="ProtNLM"/>
    </source>
</evidence>
<dbReference type="RefSeq" id="WP_156355260.1">
    <property type="nucleotide sequence ID" value="NZ_CACRST010000025.1"/>
</dbReference>
<dbReference type="NCBIfam" id="NF040920">
    <property type="entry name" value="CD1871A_fam"/>
    <property type="match status" value="1"/>
</dbReference>